<evidence type="ECO:0000313" key="3">
    <source>
        <dbReference type="EMBL" id="GJM50610.1"/>
    </source>
</evidence>
<dbReference type="EMBL" id="BQKB01000042">
    <property type="protein sequence ID" value="GJM53559.1"/>
    <property type="molecule type" value="Genomic_DNA"/>
</dbReference>
<dbReference type="Pfam" id="PF00246">
    <property type="entry name" value="Peptidase_M14"/>
    <property type="match status" value="1"/>
</dbReference>
<evidence type="ECO:0000256" key="1">
    <source>
        <dbReference type="PROSITE-ProRule" id="PRU01379"/>
    </source>
</evidence>
<feature type="active site" description="Proton donor/acceptor" evidence="1">
    <location>
        <position position="231"/>
    </location>
</feature>
<evidence type="ECO:0000313" key="5">
    <source>
        <dbReference type="Proteomes" id="UP001207736"/>
    </source>
</evidence>
<accession>A0AAV5AWB9</accession>
<evidence type="ECO:0000313" key="6">
    <source>
        <dbReference type="Proteomes" id="UP001208692"/>
    </source>
</evidence>
<dbReference type="PROSITE" id="PS52035">
    <property type="entry name" value="PEPTIDASE_M14"/>
    <property type="match status" value="1"/>
</dbReference>
<dbReference type="EMBL" id="BQKA01000030">
    <property type="protein sequence ID" value="GJM50610.1"/>
    <property type="molecule type" value="Genomic_DNA"/>
</dbReference>
<dbReference type="AlphaFoldDB" id="A0AAV5AWB9"/>
<gene>
    <name evidence="3" type="ORF">RCZ15_15830</name>
    <name evidence="4" type="ORF">RCZ16_18750</name>
</gene>
<dbReference type="Proteomes" id="UP001207736">
    <property type="component" value="Unassembled WGS sequence"/>
</dbReference>
<keyword evidence="6" id="KW-1185">Reference proteome</keyword>
<proteinExistence type="inferred from homology"/>
<evidence type="ECO:0000313" key="4">
    <source>
        <dbReference type="EMBL" id="GJM53559.1"/>
    </source>
</evidence>
<dbReference type="Gene3D" id="3.40.630.10">
    <property type="entry name" value="Zn peptidases"/>
    <property type="match status" value="1"/>
</dbReference>
<dbReference type="GO" id="GO:0006508">
    <property type="term" value="P:proteolysis"/>
    <property type="evidence" value="ECO:0007669"/>
    <property type="project" value="InterPro"/>
</dbReference>
<dbReference type="Proteomes" id="UP001208692">
    <property type="component" value="Unassembled WGS sequence"/>
</dbReference>
<name>A0AAV5AWB9_9FLAO</name>
<dbReference type="RefSeq" id="WP_264845718.1">
    <property type="nucleotide sequence ID" value="NZ_BPMA01000014.1"/>
</dbReference>
<dbReference type="InterPro" id="IPR000834">
    <property type="entry name" value="Peptidase_M14"/>
</dbReference>
<comment type="caution">
    <text evidence="3">The sequence shown here is derived from an EMBL/GenBank/DDBJ whole genome shotgun (WGS) entry which is preliminary data.</text>
</comment>
<sequence length="365" mass="41857">MSFLKKDTRITGRYITLEKITPLLADYKHWKMEQEGSSVLGLPIPLYKIGNGATKILIWSQMHGNESTTTKALLDVILFIKETIPNILNKCSLYIILILNPDGAKNYTRVNANGVDLNRDAQNLTQPESQFLRQIFDTIEPDFCFNMHDQRTIFSAGKTANPATISFLAPAGDLQRHVTEARRKSMQVISVVNSYLQAFIPNQIGRFDDSFNINCTGDQFTTRQVPTILFEAGHYPNDYQREQTRQYVAMAIYKAIECIANNEFITENYTNYFQIPENEKLFCDILIKNDTNPNENLAIFYQEVLKDGKLVAVPQILSEGKLENLHGHLTILLSDIYKEDIYNFDNIKNNILHIIEEKIKDTIIF</sequence>
<reference evidence="3 6" key="1">
    <citation type="submission" date="2021-11" db="EMBL/GenBank/DDBJ databases">
        <title>Draft genome sequence of Capnocytophaga sp. strain KC07075 isolated from cat oral cavity.</title>
        <authorList>
            <person name="Suzuki M."/>
            <person name="Imaoka K."/>
            <person name="Kimura M."/>
            <person name="Morikawa S."/>
            <person name="Maeda K."/>
        </authorList>
    </citation>
    <scope>NUCLEOTIDE SEQUENCE</scope>
    <source>
        <strain evidence="3">KC07075</strain>
        <strain evidence="4 6">KC07079</strain>
    </source>
</reference>
<dbReference type="GO" id="GO:0004181">
    <property type="term" value="F:metallocarboxypeptidase activity"/>
    <property type="evidence" value="ECO:0007669"/>
    <property type="project" value="InterPro"/>
</dbReference>
<evidence type="ECO:0000259" key="2">
    <source>
        <dbReference type="PROSITE" id="PS52035"/>
    </source>
</evidence>
<dbReference type="SUPFAM" id="SSF53187">
    <property type="entry name" value="Zn-dependent exopeptidases"/>
    <property type="match status" value="1"/>
</dbReference>
<feature type="domain" description="Peptidase M14" evidence="2">
    <location>
        <begin position="2"/>
        <end position="259"/>
    </location>
</feature>
<dbReference type="GO" id="GO:0008270">
    <property type="term" value="F:zinc ion binding"/>
    <property type="evidence" value="ECO:0007669"/>
    <property type="project" value="InterPro"/>
</dbReference>
<organism evidence="3 5">
    <name type="scientific">Capnocytophaga catalasegens</name>
    <dbReference type="NCBI Taxonomy" id="1004260"/>
    <lineage>
        <taxon>Bacteria</taxon>
        <taxon>Pseudomonadati</taxon>
        <taxon>Bacteroidota</taxon>
        <taxon>Flavobacteriia</taxon>
        <taxon>Flavobacteriales</taxon>
        <taxon>Flavobacteriaceae</taxon>
        <taxon>Capnocytophaga</taxon>
    </lineage>
</organism>
<comment type="similarity">
    <text evidence="1">Belongs to the peptidase M14 family.</text>
</comment>
<protein>
    <submittedName>
        <fullName evidence="3">Peptidase M14</fullName>
    </submittedName>
</protein>